<dbReference type="PANTHER" id="PTHR34630:SF34">
    <property type="entry name" value="OS11G0245800 PROTEIN"/>
    <property type="match status" value="1"/>
</dbReference>
<evidence type="ECO:0000313" key="1">
    <source>
        <dbReference type="Proteomes" id="UP000515121"/>
    </source>
</evidence>
<dbReference type="SUPFAM" id="SSF52058">
    <property type="entry name" value="L domain-like"/>
    <property type="match status" value="1"/>
</dbReference>
<dbReference type="InterPro" id="IPR032675">
    <property type="entry name" value="LRR_dom_sf"/>
</dbReference>
<protein>
    <submittedName>
        <fullName evidence="2">Disease resistance protein TAO1-like</fullName>
    </submittedName>
</protein>
<evidence type="ECO:0000313" key="2">
    <source>
        <dbReference type="RefSeq" id="XP_022746496.1"/>
    </source>
</evidence>
<keyword evidence="1" id="KW-1185">Reference proteome</keyword>
<dbReference type="PANTHER" id="PTHR34630">
    <property type="entry name" value="OS11G0677101 PROTEIN"/>
    <property type="match status" value="1"/>
</dbReference>
<gene>
    <name evidence="2" type="primary">LOC111296448</name>
</gene>
<proteinExistence type="predicted"/>
<dbReference type="AlphaFoldDB" id="A0A6P5Z2G3"/>
<dbReference type="GeneID" id="111296448"/>
<dbReference type="Gene3D" id="3.80.10.10">
    <property type="entry name" value="Ribonuclease Inhibitor"/>
    <property type="match status" value="4"/>
</dbReference>
<name>A0A6P5Z2G3_DURZI</name>
<dbReference type="Proteomes" id="UP000515121">
    <property type="component" value="Unplaced"/>
</dbReference>
<dbReference type="KEGG" id="dzi:111296448"/>
<organism evidence="1 2">
    <name type="scientific">Durio zibethinus</name>
    <name type="common">Durian</name>
    <dbReference type="NCBI Taxonomy" id="66656"/>
    <lineage>
        <taxon>Eukaryota</taxon>
        <taxon>Viridiplantae</taxon>
        <taxon>Streptophyta</taxon>
        <taxon>Embryophyta</taxon>
        <taxon>Tracheophyta</taxon>
        <taxon>Spermatophyta</taxon>
        <taxon>Magnoliopsida</taxon>
        <taxon>eudicotyledons</taxon>
        <taxon>Gunneridae</taxon>
        <taxon>Pentapetalae</taxon>
        <taxon>rosids</taxon>
        <taxon>malvids</taxon>
        <taxon>Malvales</taxon>
        <taxon>Malvaceae</taxon>
        <taxon>Helicteroideae</taxon>
        <taxon>Durio</taxon>
    </lineage>
</organism>
<accession>A0A6P5Z2G3</accession>
<dbReference type="OrthoDB" id="1162513at2759"/>
<dbReference type="RefSeq" id="XP_022746496.1">
    <property type="nucleotide sequence ID" value="XM_022890761.1"/>
</dbReference>
<reference evidence="2" key="1">
    <citation type="submission" date="2025-08" db="UniProtKB">
        <authorList>
            <consortium name="RefSeq"/>
        </authorList>
    </citation>
    <scope>IDENTIFICATION</scope>
    <source>
        <tissue evidence="2">Fruit stalk</tissue>
    </source>
</reference>
<sequence>MVDVRINKSESLKIDDCEELCSLQENSWGLLTQSMSLGELSIRKWAQLVSVGAEEEREELMQLKIPCTIRKLTIWDCERLEKLSTTLHYISSLRVLELWYCPNLISLSNNYSPSNLKILDIGCCRNIQCLFEEGENVNIGSVCLLEQLNISDCASLISLSKYNLPSNLKSLEIFDCENLRCLLEEGENVNLGSICLLEQLNISKCPSLISLSKYNLPSNLKSLEIFDCENLRCLLEEGENVNLSSACLLEHLKIRKCPSLISLSNNNLPSNLKSLEIANCKNLRCLLKEGENVDISNASLLEELYIGYCPSLVSLSTRRELPTRLKRLQIEACGKLESIAQEIQDNSSLESIVINWCGNIKYLPQGLNKLSHLEWIGLSDCSIWFPSKKWFAYLKPQSPPPQLL</sequence>